<dbReference type="Pfam" id="PF00498">
    <property type="entry name" value="FHA"/>
    <property type="match status" value="1"/>
</dbReference>
<evidence type="ECO:0000259" key="2">
    <source>
        <dbReference type="PROSITE" id="PS50006"/>
    </source>
</evidence>
<feature type="domain" description="FHA" evidence="2">
    <location>
        <begin position="43"/>
        <end position="92"/>
    </location>
</feature>
<evidence type="ECO:0000313" key="3">
    <source>
        <dbReference type="EMBL" id="BBM85226.1"/>
    </source>
</evidence>
<dbReference type="InterPro" id="IPR008984">
    <property type="entry name" value="SMAD_FHA_dom_sf"/>
</dbReference>
<dbReference type="PROSITE" id="PS50006">
    <property type="entry name" value="FHA_DOMAIN"/>
    <property type="match status" value="1"/>
</dbReference>
<protein>
    <submittedName>
        <fullName evidence="3">Phosphopeptide-binding protein</fullName>
    </submittedName>
</protein>
<name>A0A5S9IPH8_UABAM</name>
<dbReference type="AlphaFoldDB" id="A0A5S9IPH8"/>
<dbReference type="Gene3D" id="2.60.200.20">
    <property type="match status" value="1"/>
</dbReference>
<dbReference type="InterPro" id="IPR050923">
    <property type="entry name" value="Cell_Proc_Reg/RNA_Proc"/>
</dbReference>
<dbReference type="EMBL" id="AP019860">
    <property type="protein sequence ID" value="BBM85226.1"/>
    <property type="molecule type" value="Genomic_DNA"/>
</dbReference>
<dbReference type="CDD" id="cd00060">
    <property type="entry name" value="FHA"/>
    <property type="match status" value="1"/>
</dbReference>
<sequence>MEFKTFDELPELPDEHTPQDDTPRPILEEVRSLRKHVIPRYPMFIGRDRQAYVCVPVSAVSRKHAKVFEKEGVFYIQDLGSINGTYVNGKRVLDPVPLKPGDRIKISVTKQYKNGAKEFEFKHDLSQQEELQKDREMLLEDVQIFADDESSSGNVLIKDCLFYVSKKDIVSVIKAEPPRRIAVSQISFRKAKVSFHSLCPYKVKDQLILSVEHPQLPKNMKAQLRVVETEEQEHYGITTHHCEMLKLSDDDKRAFRDKIDASPLICYISSKTIENALETDS</sequence>
<dbReference type="Proteomes" id="UP000326354">
    <property type="component" value="Chromosome"/>
</dbReference>
<evidence type="ECO:0000313" key="4">
    <source>
        <dbReference type="Proteomes" id="UP000326354"/>
    </source>
</evidence>
<dbReference type="KEGG" id="uam:UABAM_03589"/>
<dbReference type="OrthoDB" id="277679at2"/>
<proteinExistence type="predicted"/>
<dbReference type="SUPFAM" id="SSF49879">
    <property type="entry name" value="SMAD/FHA domain"/>
    <property type="match status" value="1"/>
</dbReference>
<dbReference type="SMART" id="SM00240">
    <property type="entry name" value="FHA"/>
    <property type="match status" value="1"/>
</dbReference>
<dbReference type="RefSeq" id="WP_151969340.1">
    <property type="nucleotide sequence ID" value="NZ_AP019860.1"/>
</dbReference>
<accession>A0A5S9IPH8</accession>
<organism evidence="3 4">
    <name type="scientific">Uabimicrobium amorphum</name>
    <dbReference type="NCBI Taxonomy" id="2596890"/>
    <lineage>
        <taxon>Bacteria</taxon>
        <taxon>Pseudomonadati</taxon>
        <taxon>Planctomycetota</taxon>
        <taxon>Candidatus Uabimicrobiia</taxon>
        <taxon>Candidatus Uabimicrobiales</taxon>
        <taxon>Candidatus Uabimicrobiaceae</taxon>
        <taxon>Candidatus Uabimicrobium</taxon>
    </lineage>
</organism>
<evidence type="ECO:0000256" key="1">
    <source>
        <dbReference type="SAM" id="MobiDB-lite"/>
    </source>
</evidence>
<reference evidence="3 4" key="1">
    <citation type="submission" date="2019-08" db="EMBL/GenBank/DDBJ databases">
        <title>Complete genome sequence of Candidatus Uab amorphum.</title>
        <authorList>
            <person name="Shiratori T."/>
            <person name="Suzuki S."/>
            <person name="Kakizawa Y."/>
            <person name="Ishida K."/>
        </authorList>
    </citation>
    <scope>NUCLEOTIDE SEQUENCE [LARGE SCALE GENOMIC DNA]</scope>
    <source>
        <strain evidence="3 4">SRT547</strain>
    </source>
</reference>
<keyword evidence="4" id="KW-1185">Reference proteome</keyword>
<feature type="region of interest" description="Disordered" evidence="1">
    <location>
        <begin position="1"/>
        <end position="25"/>
    </location>
</feature>
<gene>
    <name evidence="3" type="ORF">UABAM_03589</name>
</gene>
<dbReference type="PANTHER" id="PTHR23308">
    <property type="entry name" value="NUCLEAR INHIBITOR OF PROTEIN PHOSPHATASE-1"/>
    <property type="match status" value="1"/>
</dbReference>
<dbReference type="InterPro" id="IPR000253">
    <property type="entry name" value="FHA_dom"/>
</dbReference>